<dbReference type="PROSITE" id="PS51417">
    <property type="entry name" value="ARF"/>
    <property type="match status" value="1"/>
</dbReference>
<keyword evidence="5" id="KW-0460">Magnesium</keyword>
<feature type="binding site" evidence="4">
    <location>
        <begin position="128"/>
        <end position="131"/>
    </location>
    <ligand>
        <name>GTP</name>
        <dbReference type="ChEBI" id="CHEBI:37565"/>
    </ligand>
</feature>
<keyword evidence="5" id="KW-0479">Metal-binding</keyword>
<dbReference type="NCBIfam" id="TIGR00231">
    <property type="entry name" value="small_GTP"/>
    <property type="match status" value="1"/>
</dbReference>
<accession>A0A485KMB0</accession>
<evidence type="ECO:0000313" key="8">
    <source>
        <dbReference type="EMBL" id="VFT86020.1"/>
    </source>
</evidence>
<dbReference type="GO" id="GO:0003924">
    <property type="term" value="F:GTPase activity"/>
    <property type="evidence" value="ECO:0007669"/>
    <property type="project" value="InterPro"/>
</dbReference>
<evidence type="ECO:0000256" key="4">
    <source>
        <dbReference type="PIRSR" id="PIRSR606689-1"/>
    </source>
</evidence>
<keyword evidence="3 4" id="KW-0342">GTP-binding</keyword>
<gene>
    <name evidence="8" type="primary">Aste57867_9136</name>
    <name evidence="7" type="ORF">As57867_009100</name>
    <name evidence="8" type="ORF">ASTE57867_9136</name>
</gene>
<dbReference type="GO" id="GO:0046872">
    <property type="term" value="F:metal ion binding"/>
    <property type="evidence" value="ECO:0007669"/>
    <property type="project" value="UniProtKB-KW"/>
</dbReference>
<dbReference type="PRINTS" id="PR00328">
    <property type="entry name" value="SAR1GTPBP"/>
</dbReference>
<dbReference type="SMART" id="SM00177">
    <property type="entry name" value="ARF"/>
    <property type="match status" value="1"/>
</dbReference>
<protein>
    <submittedName>
        <fullName evidence="8">Aste57867_9136 protein</fullName>
    </submittedName>
</protein>
<feature type="binding site" evidence="5">
    <location>
        <position position="33"/>
    </location>
    <ligand>
        <name>Mg(2+)</name>
        <dbReference type="ChEBI" id="CHEBI:18420"/>
    </ligand>
</feature>
<dbReference type="SMART" id="SM00178">
    <property type="entry name" value="SAR"/>
    <property type="match status" value="1"/>
</dbReference>
<evidence type="ECO:0000256" key="5">
    <source>
        <dbReference type="PIRSR" id="PIRSR606689-2"/>
    </source>
</evidence>
<keyword evidence="2 4" id="KW-0547">Nucleotide-binding</keyword>
<sequence>MGSYVAKLMYVLDVFAVKKCRIILVGLDAAGKTTILYQLKLNECVQAIPTIGFNVETFRHKNVEFTAWDLFSQDKARPLWRHYFAGTDAVVFVVDANDGDRLPQATDELHRMFQSDDLRDANLLVYANKQDLPHAMPCAEMVDAMRLHAFTSSKRKWTIQPCTAVTGEGLAGGLEWLTRVLE</sequence>
<dbReference type="GO" id="GO:0030010">
    <property type="term" value="P:establishment of cell polarity"/>
    <property type="evidence" value="ECO:0007669"/>
    <property type="project" value="UniProtKB-ARBA"/>
</dbReference>
<evidence type="ECO:0000256" key="1">
    <source>
        <dbReference type="ARBA" id="ARBA00010290"/>
    </source>
</evidence>
<dbReference type="Proteomes" id="UP000332933">
    <property type="component" value="Unassembled WGS sequence"/>
</dbReference>
<evidence type="ECO:0000313" key="9">
    <source>
        <dbReference type="Proteomes" id="UP000332933"/>
    </source>
</evidence>
<dbReference type="InterPro" id="IPR005225">
    <property type="entry name" value="Small_GTP-bd"/>
</dbReference>
<proteinExistence type="inferred from homology"/>
<evidence type="ECO:0000256" key="3">
    <source>
        <dbReference type="ARBA" id="ARBA00023134"/>
    </source>
</evidence>
<dbReference type="OrthoDB" id="2011769at2759"/>
<evidence type="ECO:0000256" key="6">
    <source>
        <dbReference type="RuleBase" id="RU003925"/>
    </source>
</evidence>
<reference evidence="8 9" key="1">
    <citation type="submission" date="2019-03" db="EMBL/GenBank/DDBJ databases">
        <authorList>
            <person name="Gaulin E."/>
            <person name="Dumas B."/>
        </authorList>
    </citation>
    <scope>NUCLEOTIDE SEQUENCE [LARGE SCALE GENOMIC DNA]</scope>
    <source>
        <strain evidence="8">CBS 568.67</strain>
    </source>
</reference>
<dbReference type="Pfam" id="PF00025">
    <property type="entry name" value="Arf"/>
    <property type="match status" value="1"/>
</dbReference>
<evidence type="ECO:0000256" key="2">
    <source>
        <dbReference type="ARBA" id="ARBA00022741"/>
    </source>
</evidence>
<dbReference type="EMBL" id="VJMH01005128">
    <property type="protein sequence ID" value="KAF0700323.1"/>
    <property type="molecule type" value="Genomic_DNA"/>
</dbReference>
<evidence type="ECO:0000313" key="7">
    <source>
        <dbReference type="EMBL" id="KAF0700323.1"/>
    </source>
</evidence>
<dbReference type="EMBL" id="CAADRA010005149">
    <property type="protein sequence ID" value="VFT86020.1"/>
    <property type="molecule type" value="Genomic_DNA"/>
</dbReference>
<reference evidence="7" key="2">
    <citation type="submission" date="2019-06" db="EMBL/GenBank/DDBJ databases">
        <title>Genomics analysis of Aphanomyces spp. identifies a new class of oomycete effector associated with host adaptation.</title>
        <authorList>
            <person name="Gaulin E."/>
        </authorList>
    </citation>
    <scope>NUCLEOTIDE SEQUENCE</scope>
    <source>
        <strain evidence="7">CBS 578.67</strain>
    </source>
</reference>
<feature type="binding site" evidence="5">
    <location>
        <position position="50"/>
    </location>
    <ligand>
        <name>Mg(2+)</name>
        <dbReference type="ChEBI" id="CHEBI:18420"/>
    </ligand>
</feature>
<dbReference type="SUPFAM" id="SSF52540">
    <property type="entry name" value="P-loop containing nucleoside triphosphate hydrolases"/>
    <property type="match status" value="1"/>
</dbReference>
<dbReference type="GO" id="GO:0005525">
    <property type="term" value="F:GTP binding"/>
    <property type="evidence" value="ECO:0007669"/>
    <property type="project" value="UniProtKB-KW"/>
</dbReference>
<organism evidence="8 9">
    <name type="scientific">Aphanomyces stellatus</name>
    <dbReference type="NCBI Taxonomy" id="120398"/>
    <lineage>
        <taxon>Eukaryota</taxon>
        <taxon>Sar</taxon>
        <taxon>Stramenopiles</taxon>
        <taxon>Oomycota</taxon>
        <taxon>Saprolegniomycetes</taxon>
        <taxon>Saprolegniales</taxon>
        <taxon>Verrucalvaceae</taxon>
        <taxon>Aphanomyces</taxon>
    </lineage>
</organism>
<dbReference type="InterPro" id="IPR027417">
    <property type="entry name" value="P-loop_NTPase"/>
</dbReference>
<name>A0A485KMB0_9STRA</name>
<dbReference type="AlphaFoldDB" id="A0A485KMB0"/>
<dbReference type="InterPro" id="IPR006689">
    <property type="entry name" value="Small_GTPase_ARF/SAR"/>
</dbReference>
<feature type="binding site" evidence="4">
    <location>
        <begin position="26"/>
        <end position="33"/>
    </location>
    <ligand>
        <name>GTP</name>
        <dbReference type="ChEBI" id="CHEBI:37565"/>
    </ligand>
</feature>
<dbReference type="InterPro" id="IPR024156">
    <property type="entry name" value="Small_GTPase_ARF"/>
</dbReference>
<dbReference type="CDD" id="cd00878">
    <property type="entry name" value="Arf_Arl"/>
    <property type="match status" value="1"/>
</dbReference>
<comment type="similarity">
    <text evidence="1 6">Belongs to the small GTPase superfamily. Arf family.</text>
</comment>
<dbReference type="Gene3D" id="3.40.50.300">
    <property type="entry name" value="P-loop containing nucleotide triphosphate hydrolases"/>
    <property type="match status" value="1"/>
</dbReference>
<dbReference type="PANTHER" id="PTHR11711">
    <property type="entry name" value="ADP RIBOSYLATION FACTOR-RELATED"/>
    <property type="match status" value="1"/>
</dbReference>
<keyword evidence="9" id="KW-1185">Reference proteome</keyword>
<dbReference type="FunFam" id="3.40.50.300:FF:000412">
    <property type="entry name" value="ADP-ribosylation factor 1"/>
    <property type="match status" value="1"/>
</dbReference>